<dbReference type="SMART" id="SM00066">
    <property type="entry name" value="GAL4"/>
    <property type="match status" value="1"/>
</dbReference>
<comment type="subcellular location">
    <subcellularLocation>
        <location evidence="1">Nucleus</location>
    </subcellularLocation>
</comment>
<dbReference type="Pfam" id="PF00172">
    <property type="entry name" value="Zn_clus"/>
    <property type="match status" value="1"/>
</dbReference>
<dbReference type="GeneID" id="19173063"/>
<dbReference type="InterPro" id="IPR036864">
    <property type="entry name" value="Zn2-C6_fun-type_DNA-bd_sf"/>
</dbReference>
<keyword evidence="3" id="KW-0238">DNA-binding</keyword>
<feature type="domain" description="Zn(2)-C6 fungal-type" evidence="6">
    <location>
        <begin position="19"/>
        <end position="49"/>
    </location>
</feature>
<evidence type="ECO:0000256" key="5">
    <source>
        <dbReference type="ARBA" id="ARBA00023242"/>
    </source>
</evidence>
<evidence type="ECO:0000256" key="3">
    <source>
        <dbReference type="ARBA" id="ARBA00023125"/>
    </source>
</evidence>
<dbReference type="OrthoDB" id="5333823at2759"/>
<dbReference type="HOGENOM" id="CLU_015493_3_1_1"/>
<proteinExistence type="predicted"/>
<keyword evidence="8" id="KW-1185">Reference proteome</keyword>
<dbReference type="PRINTS" id="PR00755">
    <property type="entry name" value="AFLATOXINBRP"/>
</dbReference>
<evidence type="ECO:0000313" key="8">
    <source>
        <dbReference type="Proteomes" id="UP000019478"/>
    </source>
</evidence>
<evidence type="ECO:0000259" key="6">
    <source>
        <dbReference type="PROSITE" id="PS50048"/>
    </source>
</evidence>
<dbReference type="RefSeq" id="XP_007737263.1">
    <property type="nucleotide sequence ID" value="XM_007739073.1"/>
</dbReference>
<dbReference type="GO" id="GO:0000976">
    <property type="term" value="F:transcription cis-regulatory region binding"/>
    <property type="evidence" value="ECO:0007669"/>
    <property type="project" value="TreeGrafter"/>
</dbReference>
<keyword evidence="5" id="KW-0539">Nucleus</keyword>
<dbReference type="InterPro" id="IPR021858">
    <property type="entry name" value="Fun_TF"/>
</dbReference>
<sequence>MGPMKRFYGRRKVPRSRSGCSACRQQKLKCNEAKPRCQRCIATGRECSYAVTLTWNVPLGAHGIEVERNGQPHEAPQGAAFFDTRSQVSFINTTFEDFRPLYSVTCRSSVPAEDIELPNHHHEAQDLSSLSQEEEDCPSLPAAAVNTLVTSPAFWVQVDGQALHLLEFYVYRMCPAFALRGNGDHGYGHIILPLASSSTLVLKCVLAVAASFLQLHSSHWRTTALESRGSALRQFADGCRPEWTKHLDAANSIIKATYLAEDVYHDNTVLSFIAQYFAEHNVRAYAALPTSDRGQYLLSNSLFWLEKIQNPTNEINPSIGCSTELMIITLEICRTIRTQAWSSDLLAAERQNWISSTQYRLDTLVQVVSSHSATREDYTDTQPLVNATTQLAEACWHAALILLGYLKSSPLDREFASSHVDHIINILDQMSWDETGQRASWVWPLFIAGCHATADQDRSSILRQFEKIEGARRFGHVPSVKKVVEWVWKQADLRTELPMTLVEIPSGGVGFVWDRAMAAVGQTLCLT</sequence>
<dbReference type="GO" id="GO:0005634">
    <property type="term" value="C:nucleus"/>
    <property type="evidence" value="ECO:0007669"/>
    <property type="project" value="UniProtKB-SubCell"/>
</dbReference>
<evidence type="ECO:0000313" key="7">
    <source>
        <dbReference type="EMBL" id="EXJ77818.1"/>
    </source>
</evidence>
<dbReference type="AlphaFoldDB" id="W9XC56"/>
<dbReference type="PANTHER" id="PTHR37534:SF49">
    <property type="entry name" value="LYSINE BIOSYNTHESIS REGULATORY PROTEIN LYS14"/>
    <property type="match status" value="1"/>
</dbReference>
<dbReference type="SUPFAM" id="SSF57701">
    <property type="entry name" value="Zn2/Cys6 DNA-binding domain"/>
    <property type="match status" value="1"/>
</dbReference>
<comment type="caution">
    <text evidence="7">The sequence shown here is derived from an EMBL/GenBank/DDBJ whole genome shotgun (WGS) entry which is preliminary data.</text>
</comment>
<dbReference type="STRING" id="1182542.W9XC56"/>
<keyword evidence="4" id="KW-0804">Transcription</keyword>
<protein>
    <recommendedName>
        <fullName evidence="6">Zn(2)-C6 fungal-type domain-containing protein</fullName>
    </recommendedName>
</protein>
<name>W9XC56_9EURO</name>
<dbReference type="EMBL" id="AMGY01000009">
    <property type="protein sequence ID" value="EXJ77818.1"/>
    <property type="molecule type" value="Genomic_DNA"/>
</dbReference>
<keyword evidence="2" id="KW-0805">Transcription regulation</keyword>
<reference evidence="7 8" key="1">
    <citation type="submission" date="2013-03" db="EMBL/GenBank/DDBJ databases">
        <title>The Genome Sequence of Capronia epimyces CBS 606.96.</title>
        <authorList>
            <consortium name="The Broad Institute Genomics Platform"/>
            <person name="Cuomo C."/>
            <person name="de Hoog S."/>
            <person name="Gorbushina A."/>
            <person name="Walker B."/>
            <person name="Young S.K."/>
            <person name="Zeng Q."/>
            <person name="Gargeya S."/>
            <person name="Fitzgerald M."/>
            <person name="Haas B."/>
            <person name="Abouelleil A."/>
            <person name="Allen A.W."/>
            <person name="Alvarado L."/>
            <person name="Arachchi H.M."/>
            <person name="Berlin A.M."/>
            <person name="Chapman S.B."/>
            <person name="Gainer-Dewar J."/>
            <person name="Goldberg J."/>
            <person name="Griggs A."/>
            <person name="Gujja S."/>
            <person name="Hansen M."/>
            <person name="Howarth C."/>
            <person name="Imamovic A."/>
            <person name="Ireland A."/>
            <person name="Larimer J."/>
            <person name="McCowan C."/>
            <person name="Murphy C."/>
            <person name="Pearson M."/>
            <person name="Poon T.W."/>
            <person name="Priest M."/>
            <person name="Roberts A."/>
            <person name="Saif S."/>
            <person name="Shea T."/>
            <person name="Sisk P."/>
            <person name="Sykes S."/>
            <person name="Wortman J."/>
            <person name="Nusbaum C."/>
            <person name="Birren B."/>
        </authorList>
    </citation>
    <scope>NUCLEOTIDE SEQUENCE [LARGE SCALE GENOMIC DNA]</scope>
    <source>
        <strain evidence="7 8">CBS 606.96</strain>
    </source>
</reference>
<gene>
    <name evidence="7" type="ORF">A1O3_08977</name>
</gene>
<evidence type="ECO:0000256" key="4">
    <source>
        <dbReference type="ARBA" id="ARBA00023163"/>
    </source>
</evidence>
<dbReference type="Proteomes" id="UP000019478">
    <property type="component" value="Unassembled WGS sequence"/>
</dbReference>
<dbReference type="GO" id="GO:0045944">
    <property type="term" value="P:positive regulation of transcription by RNA polymerase II"/>
    <property type="evidence" value="ECO:0007669"/>
    <property type="project" value="TreeGrafter"/>
</dbReference>
<dbReference type="Pfam" id="PF11951">
    <property type="entry name" value="Fungal_trans_2"/>
    <property type="match status" value="1"/>
</dbReference>
<dbReference type="GO" id="GO:0008270">
    <property type="term" value="F:zinc ion binding"/>
    <property type="evidence" value="ECO:0007669"/>
    <property type="project" value="InterPro"/>
</dbReference>
<evidence type="ECO:0000256" key="1">
    <source>
        <dbReference type="ARBA" id="ARBA00004123"/>
    </source>
</evidence>
<accession>W9XC56</accession>
<dbReference type="PROSITE" id="PS50048">
    <property type="entry name" value="ZN2_CY6_FUNGAL_2"/>
    <property type="match status" value="1"/>
</dbReference>
<dbReference type="Gene3D" id="4.10.240.10">
    <property type="entry name" value="Zn(2)-C6 fungal-type DNA-binding domain"/>
    <property type="match status" value="1"/>
</dbReference>
<dbReference type="PROSITE" id="PS00463">
    <property type="entry name" value="ZN2_CY6_FUNGAL_1"/>
    <property type="match status" value="1"/>
</dbReference>
<evidence type="ECO:0000256" key="2">
    <source>
        <dbReference type="ARBA" id="ARBA00023015"/>
    </source>
</evidence>
<dbReference type="CDD" id="cd00067">
    <property type="entry name" value="GAL4"/>
    <property type="match status" value="1"/>
</dbReference>
<dbReference type="GO" id="GO:0000981">
    <property type="term" value="F:DNA-binding transcription factor activity, RNA polymerase II-specific"/>
    <property type="evidence" value="ECO:0007669"/>
    <property type="project" value="InterPro"/>
</dbReference>
<organism evidence="7 8">
    <name type="scientific">Capronia epimyces CBS 606.96</name>
    <dbReference type="NCBI Taxonomy" id="1182542"/>
    <lineage>
        <taxon>Eukaryota</taxon>
        <taxon>Fungi</taxon>
        <taxon>Dikarya</taxon>
        <taxon>Ascomycota</taxon>
        <taxon>Pezizomycotina</taxon>
        <taxon>Eurotiomycetes</taxon>
        <taxon>Chaetothyriomycetidae</taxon>
        <taxon>Chaetothyriales</taxon>
        <taxon>Herpotrichiellaceae</taxon>
        <taxon>Capronia</taxon>
    </lineage>
</organism>
<dbReference type="PANTHER" id="PTHR37534">
    <property type="entry name" value="TRANSCRIPTIONAL ACTIVATOR PROTEIN UGA3"/>
    <property type="match status" value="1"/>
</dbReference>
<dbReference type="InterPro" id="IPR001138">
    <property type="entry name" value="Zn2Cys6_DnaBD"/>
</dbReference>